<accession>A0AAV4LNH1</accession>
<dbReference type="GeneID" id="94192869"/>
<evidence type="ECO:0000256" key="1">
    <source>
        <dbReference type="SAM" id="Phobius"/>
    </source>
</evidence>
<dbReference type="Pfam" id="PF12785">
    <property type="entry name" value="VESA1_N"/>
    <property type="match status" value="1"/>
</dbReference>
<keyword evidence="1" id="KW-1133">Transmembrane helix</keyword>
<gene>
    <name evidence="2" type="ORF">BcabD6B2_08210</name>
</gene>
<comment type="caution">
    <text evidence="2">The sequence shown here is derived from an EMBL/GenBank/DDBJ whole genome shotgun (WGS) entry which is preliminary data.</text>
</comment>
<dbReference type="EMBL" id="BPLF01000001">
    <property type="protein sequence ID" value="GIX61386.1"/>
    <property type="molecule type" value="Genomic_DNA"/>
</dbReference>
<reference evidence="2 3" key="1">
    <citation type="submission" date="2021-06" db="EMBL/GenBank/DDBJ databases">
        <title>Genome sequence of Babesia caballi.</title>
        <authorList>
            <person name="Yamagishi J."/>
            <person name="Kidaka T."/>
            <person name="Ochi A."/>
        </authorList>
    </citation>
    <scope>NUCLEOTIDE SEQUENCE [LARGE SCALE GENOMIC DNA]</scope>
    <source>
        <strain evidence="2">USDA-D6B2</strain>
    </source>
</reference>
<feature type="transmembrane region" description="Helical" evidence="1">
    <location>
        <begin position="1214"/>
        <end position="1235"/>
    </location>
</feature>
<dbReference type="AlphaFoldDB" id="A0AAV4LNH1"/>
<keyword evidence="3" id="KW-1185">Reference proteome</keyword>
<proteinExistence type="predicted"/>
<keyword evidence="1" id="KW-0812">Transmembrane</keyword>
<evidence type="ECO:0000313" key="2">
    <source>
        <dbReference type="EMBL" id="GIX61386.1"/>
    </source>
</evidence>
<dbReference type="RefSeq" id="XP_067713457.1">
    <property type="nucleotide sequence ID" value="XM_067857356.1"/>
</dbReference>
<name>A0AAV4LNH1_BABCB</name>
<organism evidence="2 3">
    <name type="scientific">Babesia caballi</name>
    <dbReference type="NCBI Taxonomy" id="5871"/>
    <lineage>
        <taxon>Eukaryota</taxon>
        <taxon>Sar</taxon>
        <taxon>Alveolata</taxon>
        <taxon>Apicomplexa</taxon>
        <taxon>Aconoidasida</taxon>
        <taxon>Piroplasmida</taxon>
        <taxon>Babesiidae</taxon>
        <taxon>Babesia</taxon>
    </lineage>
</organism>
<dbReference type="Proteomes" id="UP001497744">
    <property type="component" value="Unassembled WGS sequence"/>
</dbReference>
<keyword evidence="1" id="KW-0472">Membrane</keyword>
<evidence type="ECO:0000313" key="3">
    <source>
        <dbReference type="Proteomes" id="UP001497744"/>
    </source>
</evidence>
<protein>
    <submittedName>
        <fullName evidence="2">Extracellular matrix-binding ebh</fullName>
    </submittedName>
</protein>
<dbReference type="InterPro" id="IPR024751">
    <property type="entry name" value="VESA1"/>
</dbReference>
<sequence>MTSGGKSLTDPPTNLREAIDWVLRVSNNDGRGGEDGSSGLAEAVEKLLPSDSENIGTLKGKLKEVIANLAGSLKTFIGYQRVKENDSYKWKIGENGIVKPGVLTSVYTSAYYGYSWFTDVSSNDYDGSKRRKGVQCFFTAIEKIYEGLTEIYLKCKKEWKTENLGGSNLKQFMEKNGFSGTQLNTDMTGNQIITKALQGLTEFSTAYIAAGPNTSLDAFRYQLEQNAMSSPSEFPLTALYILATYPFIHPYQTVLLLPSNLKEAIDWVLRVTRRDGQDGHNSGNEQKLVKAVMELPDFKDAITAAAEKFKDSGNVNVIQALKKLKDEGTLGEIIKKLTNGLKAFTGYGGGQGIANVIDPLQQLRKGVLLFFDEKRAHEAVNKAMKDTSAFNDAIVKVSGITETRQITEVVKALKDVTNLKDKNGVNELAHSFKQYLDAVLGAVKTSTSQASGQVESLCQKLSSLLVEVGKQNAIKTHIAQVKEANRTLESKRDQGNGGWENMAFNGSGGFALKHFLVGEGYNGSYLTTTRGFKGSDIVNLIGSLDQFSNVSSSPNPSHTDMLTELDNSLKGVIDTGSSSAANLNGHSLSALFQLCRCYFAGKQIMKSKVPNFKPRPPTSIREMLYWLAGLQFSPHYSSIEKQIAAYIPNNGLHVADSAINTSNNMITQNQMKGYLLSSCLSAPGVLGAIQGNSADTEEGEPWLHSLFCNTMNLQYPSGAALFTTLANYSYALQFQLYFLYIQCRTNHNQSYGWQWCRYGQGVGSSSSNDANELASWICSAPDCSRGYSCQHNSEKCQHFNKCGQSDKRSPLQAFLTDNLKGFHVSQKPDADSTHHLNNHPPGYMCHVKMGFASALTTDANATGWYIYYLIEHFCSGSKTPLRQLCEKLSCLTKRTPRTLGDLFGFLWHLNGQLFRNTRPKMAGLIEKLAKAFGLDGRVSGAFNNRYSDFIELWNHIAKLNTGSSSSSATGLSLSLESMVSTIPFLYQLFLAEEEKSLPVNLFDLTQHCHETVNETGVVRNQSNQSLTVIKHKNSGCSETNDLWSIFQSLDTKPTGNNTDTQADCRSSQCGGYLSPLTHTYGIAYSPKFATTYLSWVVYLVEVFNERLDELLTEFNNINCKDCAPNCSCTEGQHGTTNCSCQSVVSCAGVLPVLYAHGLNFTNAYALKGGTNGTDSMKRNCQNFQMALSNVLSTEAPLTKLLTTIDDFLYMFRIYFFYNLSSFWIMYVCIVLYIYFLRADLLHLKSHVHFPSSHGIPSIGLLTTGKSTILTKLSNLAYFMP</sequence>